<dbReference type="EMBL" id="JACXYY010000001">
    <property type="protein sequence ID" value="MBD3913583.1"/>
    <property type="molecule type" value="Genomic_DNA"/>
</dbReference>
<accession>A0ABR8MCA6</accession>
<sequence>MVLVSSTPDASLYVPRFNAMDAGGVRPFVDAVATAQLVTVGEDGIPDATFLPVLWDGDRLVGHLARANPHWRRIVDGSPALAIVTGPDAYVSPSWYATKREHGKVVPTWNYSVVHLRGRITVHDDATWVRGLVTRLTDRHESARDEPWAVTDAPADYVEKNLRPIVGVEVVVESVEAKAKLSQNRSDADRAGVATGLVADGRDADGLVAP</sequence>
<keyword evidence="2" id="KW-1185">Reference proteome</keyword>
<dbReference type="PIRSF" id="PIRSF010372">
    <property type="entry name" value="PaiB"/>
    <property type="match status" value="1"/>
</dbReference>
<name>A0ABR8MCA6_9ACTN</name>
<dbReference type="Pfam" id="PF04299">
    <property type="entry name" value="FMN_bind_2"/>
    <property type="match status" value="1"/>
</dbReference>
<gene>
    <name evidence="1" type="ORF">IEZ25_03055</name>
</gene>
<dbReference type="InterPro" id="IPR012349">
    <property type="entry name" value="Split_barrel_FMN-bd"/>
</dbReference>
<proteinExistence type="predicted"/>
<dbReference type="InterPro" id="IPR007396">
    <property type="entry name" value="TR_PAI2-type"/>
</dbReference>
<organism evidence="1 2">
    <name type="scientific">Nocardioides hwasunensis</name>
    <dbReference type="NCBI Taxonomy" id="397258"/>
    <lineage>
        <taxon>Bacteria</taxon>
        <taxon>Bacillati</taxon>
        <taxon>Actinomycetota</taxon>
        <taxon>Actinomycetes</taxon>
        <taxon>Propionibacteriales</taxon>
        <taxon>Nocardioidaceae</taxon>
        <taxon>Nocardioides</taxon>
    </lineage>
</organism>
<evidence type="ECO:0000313" key="1">
    <source>
        <dbReference type="EMBL" id="MBD3913583.1"/>
    </source>
</evidence>
<reference evidence="1 2" key="1">
    <citation type="submission" date="2020-09" db="EMBL/GenBank/DDBJ databases">
        <title>novel species in genus Nocardioides.</title>
        <authorList>
            <person name="Zhang G."/>
        </authorList>
    </citation>
    <scope>NUCLEOTIDE SEQUENCE [LARGE SCALE GENOMIC DNA]</scope>
    <source>
        <strain evidence="1 2">19197</strain>
    </source>
</reference>
<evidence type="ECO:0000313" key="2">
    <source>
        <dbReference type="Proteomes" id="UP000649289"/>
    </source>
</evidence>
<dbReference type="PANTHER" id="PTHR35802:SF1">
    <property type="entry name" value="PROTEASE SYNTHASE AND SPORULATION PROTEIN PAI 2"/>
    <property type="match status" value="1"/>
</dbReference>
<dbReference type="Gene3D" id="2.30.110.10">
    <property type="entry name" value="Electron Transport, Fmn-binding Protein, Chain A"/>
    <property type="match status" value="1"/>
</dbReference>
<dbReference type="SUPFAM" id="SSF50475">
    <property type="entry name" value="FMN-binding split barrel"/>
    <property type="match status" value="1"/>
</dbReference>
<dbReference type="Proteomes" id="UP000649289">
    <property type="component" value="Unassembled WGS sequence"/>
</dbReference>
<dbReference type="PANTHER" id="PTHR35802">
    <property type="entry name" value="PROTEASE SYNTHASE AND SPORULATION PROTEIN PAI 2"/>
    <property type="match status" value="1"/>
</dbReference>
<comment type="caution">
    <text evidence="1">The sequence shown here is derived from an EMBL/GenBank/DDBJ whole genome shotgun (WGS) entry which is preliminary data.</text>
</comment>
<protein>
    <submittedName>
        <fullName evidence="1">FMN-binding negative transcriptional regulator</fullName>
    </submittedName>
</protein>